<evidence type="ECO:0000256" key="5">
    <source>
        <dbReference type="ARBA" id="ARBA00023133"/>
    </source>
</evidence>
<dbReference type="AlphaFoldDB" id="A0A0A0ET61"/>
<keyword evidence="12" id="KW-1185">Reference proteome</keyword>
<name>A0A0A0ET61_9GAMM</name>
<evidence type="ECO:0000256" key="4">
    <source>
        <dbReference type="ARBA" id="ARBA00023004"/>
    </source>
</evidence>
<dbReference type="EC" id="4.98.1.1" evidence="9 10"/>
<evidence type="ECO:0000256" key="6">
    <source>
        <dbReference type="ARBA" id="ARBA00023239"/>
    </source>
</evidence>
<keyword evidence="7 9" id="KW-0627">Porphyrin biosynthesis</keyword>
<dbReference type="Proteomes" id="UP000029989">
    <property type="component" value="Unassembled WGS sequence"/>
</dbReference>
<dbReference type="GO" id="GO:0004325">
    <property type="term" value="F:ferrochelatase activity"/>
    <property type="evidence" value="ECO:0007669"/>
    <property type="project" value="UniProtKB-UniRule"/>
</dbReference>
<comment type="pathway">
    <text evidence="9 10">Porphyrin-containing compound metabolism; protoheme biosynthesis; protoheme from protoporphyrin-IX: step 1/1.</text>
</comment>
<dbReference type="InterPro" id="IPR033659">
    <property type="entry name" value="Ferrochelatase_N"/>
</dbReference>
<dbReference type="eggNOG" id="COG0276">
    <property type="taxonomic scope" value="Bacteria"/>
</dbReference>
<dbReference type="PROSITE" id="PS00534">
    <property type="entry name" value="FERROCHELATASE"/>
    <property type="match status" value="1"/>
</dbReference>
<keyword evidence="6 9" id="KW-0456">Lyase</keyword>
<keyword evidence="5 9" id="KW-0350">Heme biosynthesis</keyword>
<feature type="binding site" evidence="9">
    <location>
        <position position="193"/>
    </location>
    <ligand>
        <name>Fe(2+)</name>
        <dbReference type="ChEBI" id="CHEBI:29033"/>
    </ligand>
</feature>
<keyword evidence="2 9" id="KW-0963">Cytoplasm</keyword>
<evidence type="ECO:0000256" key="9">
    <source>
        <dbReference type="HAMAP-Rule" id="MF_00323"/>
    </source>
</evidence>
<evidence type="ECO:0000256" key="1">
    <source>
        <dbReference type="ARBA" id="ARBA00007718"/>
    </source>
</evidence>
<dbReference type="EMBL" id="AVPT01000047">
    <property type="protein sequence ID" value="KGM53303.1"/>
    <property type="molecule type" value="Genomic_DNA"/>
</dbReference>
<proteinExistence type="inferred from homology"/>
<reference evidence="11 12" key="1">
    <citation type="journal article" date="2015" name="Stand. Genomic Sci.">
        <title>Genomic information of the arsenic-resistant bacterium Lysobacter arseniciresistens type strain ZS79(T) and comparison of Lysobacter draft genomes.</title>
        <authorList>
            <person name="Liu L."/>
            <person name="Zhang S."/>
            <person name="Luo M."/>
            <person name="Wang G."/>
        </authorList>
    </citation>
    <scope>NUCLEOTIDE SEQUENCE [LARGE SCALE GENOMIC DNA]</scope>
    <source>
        <strain evidence="11 12">ZS79</strain>
    </source>
</reference>
<comment type="catalytic activity">
    <reaction evidence="8">
        <text>Fe-coproporphyrin III + 2 H(+) = coproporphyrin III + Fe(2+)</text>
        <dbReference type="Rhea" id="RHEA:49572"/>
        <dbReference type="ChEBI" id="CHEBI:15378"/>
        <dbReference type="ChEBI" id="CHEBI:29033"/>
        <dbReference type="ChEBI" id="CHEBI:68438"/>
        <dbReference type="ChEBI" id="CHEBI:131725"/>
        <dbReference type="EC" id="4.99.1.9"/>
    </reaction>
    <physiologicalReaction direction="right-to-left" evidence="8">
        <dbReference type="Rhea" id="RHEA:49574"/>
    </physiologicalReaction>
</comment>
<comment type="caution">
    <text evidence="11">The sequence shown here is derived from an EMBL/GenBank/DDBJ whole genome shotgun (WGS) entry which is preliminary data.</text>
</comment>
<dbReference type="InterPro" id="IPR001015">
    <property type="entry name" value="Ferrochelatase"/>
</dbReference>
<evidence type="ECO:0000256" key="2">
    <source>
        <dbReference type="ARBA" id="ARBA00022490"/>
    </source>
</evidence>
<dbReference type="GO" id="GO:0005737">
    <property type="term" value="C:cytoplasm"/>
    <property type="evidence" value="ECO:0007669"/>
    <property type="project" value="UniProtKB-SubCell"/>
</dbReference>
<dbReference type="CDD" id="cd03411">
    <property type="entry name" value="Ferrochelatase_N"/>
    <property type="match status" value="1"/>
</dbReference>
<dbReference type="PANTHER" id="PTHR11108:SF1">
    <property type="entry name" value="FERROCHELATASE, MITOCHONDRIAL"/>
    <property type="match status" value="1"/>
</dbReference>
<dbReference type="GO" id="GO:0046872">
    <property type="term" value="F:metal ion binding"/>
    <property type="evidence" value="ECO:0007669"/>
    <property type="project" value="UniProtKB-KW"/>
</dbReference>
<dbReference type="InterPro" id="IPR019772">
    <property type="entry name" value="Ferrochelatase_AS"/>
</dbReference>
<dbReference type="UniPathway" id="UPA00252">
    <property type="reaction ID" value="UER00325"/>
</dbReference>
<protein>
    <recommendedName>
        <fullName evidence="9 10">Ferrochelatase</fullName>
        <ecNumber evidence="9 10">4.98.1.1</ecNumber>
    </recommendedName>
    <alternativeName>
        <fullName evidence="9">Heme synthase</fullName>
    </alternativeName>
    <alternativeName>
        <fullName evidence="9">Protoheme ferro-lyase</fullName>
    </alternativeName>
</protein>
<evidence type="ECO:0000256" key="8">
    <source>
        <dbReference type="ARBA" id="ARBA00024536"/>
    </source>
</evidence>
<dbReference type="STRING" id="913325.N799_11920"/>
<organism evidence="11 12">
    <name type="scientific">Lysobacter arseniciresistens ZS79</name>
    <dbReference type="NCBI Taxonomy" id="913325"/>
    <lineage>
        <taxon>Bacteria</taxon>
        <taxon>Pseudomonadati</taxon>
        <taxon>Pseudomonadota</taxon>
        <taxon>Gammaproteobacteria</taxon>
        <taxon>Lysobacterales</taxon>
        <taxon>Lysobacteraceae</taxon>
        <taxon>Novilysobacter</taxon>
    </lineage>
</organism>
<dbReference type="SUPFAM" id="SSF53800">
    <property type="entry name" value="Chelatase"/>
    <property type="match status" value="1"/>
</dbReference>
<sequence>MTGTSQTPDTAVVVVNLGTPSAPTAAAVRRYLGEFLSDRRVVSLPPLLWQPLLRGVILPLRAPRVAPKYASVWLDGGSPLAVYTAGLARAMRDRMPGVRVLDAMRYGEPSLARLLQRLRDDGLRRVLVLPLYPQYSTTTTASVGDVLARADGPALRMVDDYHLAPEWVAAVAGSVRAHRAERDDGGHLLFSFHGLPQRVADAGDPYPQQCEASARAIAAALGLPDHAWSLSYQSRFGRERWLEPATDATLDALAARGIRTVDVIAPGFSVDCLETLEEVSMMLAERFAERGGTLRYIPCLNDSPAHADAMAAVARRALDAWA</sequence>
<dbReference type="GO" id="GO:0006783">
    <property type="term" value="P:heme biosynthetic process"/>
    <property type="evidence" value="ECO:0007669"/>
    <property type="project" value="UniProtKB-UniRule"/>
</dbReference>
<dbReference type="PANTHER" id="PTHR11108">
    <property type="entry name" value="FERROCHELATASE"/>
    <property type="match status" value="1"/>
</dbReference>
<dbReference type="InterPro" id="IPR033644">
    <property type="entry name" value="Ferrochelatase_C"/>
</dbReference>
<dbReference type="Gene3D" id="3.40.50.1400">
    <property type="match status" value="2"/>
</dbReference>
<comment type="catalytic activity">
    <reaction evidence="9 10">
        <text>heme b + 2 H(+) = protoporphyrin IX + Fe(2+)</text>
        <dbReference type="Rhea" id="RHEA:22584"/>
        <dbReference type="ChEBI" id="CHEBI:15378"/>
        <dbReference type="ChEBI" id="CHEBI:29033"/>
        <dbReference type="ChEBI" id="CHEBI:57306"/>
        <dbReference type="ChEBI" id="CHEBI:60344"/>
        <dbReference type="EC" id="4.98.1.1"/>
    </reaction>
</comment>
<comment type="similarity">
    <text evidence="1 9 10">Belongs to the ferrochelatase family.</text>
</comment>
<evidence type="ECO:0000256" key="7">
    <source>
        <dbReference type="ARBA" id="ARBA00023244"/>
    </source>
</evidence>
<comment type="subcellular location">
    <subcellularLocation>
        <location evidence="9 10">Cytoplasm</location>
    </subcellularLocation>
</comment>
<dbReference type="RefSeq" id="WP_036213657.1">
    <property type="nucleotide sequence ID" value="NZ_AVPT01000047.1"/>
</dbReference>
<evidence type="ECO:0000256" key="10">
    <source>
        <dbReference type="RuleBase" id="RU000607"/>
    </source>
</evidence>
<accession>A0A0A0ET61</accession>
<gene>
    <name evidence="9" type="primary">hemH</name>
    <name evidence="11" type="ORF">N799_11920</name>
</gene>
<evidence type="ECO:0000313" key="11">
    <source>
        <dbReference type="EMBL" id="KGM53303.1"/>
    </source>
</evidence>
<dbReference type="FunFam" id="3.40.50.1400:FF:000002">
    <property type="entry name" value="Ferrochelatase"/>
    <property type="match status" value="1"/>
</dbReference>
<comment type="function">
    <text evidence="9 10">Catalyzes the ferrous insertion into protoporphyrin IX.</text>
</comment>
<dbReference type="CDD" id="cd00419">
    <property type="entry name" value="Ferrochelatase_C"/>
    <property type="match status" value="1"/>
</dbReference>
<evidence type="ECO:0000256" key="3">
    <source>
        <dbReference type="ARBA" id="ARBA00022723"/>
    </source>
</evidence>
<dbReference type="NCBIfam" id="TIGR00109">
    <property type="entry name" value="hemH"/>
    <property type="match status" value="1"/>
</dbReference>
<keyword evidence="3 9" id="KW-0479">Metal-binding</keyword>
<dbReference type="Pfam" id="PF00762">
    <property type="entry name" value="Ferrochelatase"/>
    <property type="match status" value="1"/>
</dbReference>
<evidence type="ECO:0000313" key="12">
    <source>
        <dbReference type="Proteomes" id="UP000029989"/>
    </source>
</evidence>
<dbReference type="HAMAP" id="MF_00323">
    <property type="entry name" value="Ferrochelatase"/>
    <property type="match status" value="1"/>
</dbReference>
<keyword evidence="4 9" id="KW-0408">Iron</keyword>
<feature type="binding site" evidence="9">
    <location>
        <position position="274"/>
    </location>
    <ligand>
        <name>Fe(2+)</name>
        <dbReference type="ChEBI" id="CHEBI:29033"/>
    </ligand>
</feature>